<keyword evidence="7 10" id="KW-0443">Lipid metabolism</keyword>
<evidence type="ECO:0000256" key="1">
    <source>
        <dbReference type="ARBA" id="ARBA00004141"/>
    </source>
</evidence>
<dbReference type="GO" id="GO:0034625">
    <property type="term" value="P:fatty acid elongation, monounsaturated fatty acid"/>
    <property type="evidence" value="ECO:0007669"/>
    <property type="project" value="TreeGrafter"/>
</dbReference>
<keyword evidence="3 10" id="KW-0808">Transferase</keyword>
<comment type="catalytic activity">
    <reaction evidence="10">
        <text>an acyl-CoA + malonyl-CoA + H(+) = a 3-oxoacyl-CoA + CO2 + CoA</text>
        <dbReference type="Rhea" id="RHEA:50252"/>
        <dbReference type="ChEBI" id="CHEBI:15378"/>
        <dbReference type="ChEBI" id="CHEBI:16526"/>
        <dbReference type="ChEBI" id="CHEBI:57287"/>
        <dbReference type="ChEBI" id="CHEBI:57384"/>
        <dbReference type="ChEBI" id="CHEBI:58342"/>
        <dbReference type="ChEBI" id="CHEBI:90726"/>
    </reaction>
    <physiologicalReaction direction="left-to-right" evidence="10">
        <dbReference type="Rhea" id="RHEA:50253"/>
    </physiologicalReaction>
</comment>
<evidence type="ECO:0000256" key="8">
    <source>
        <dbReference type="ARBA" id="ARBA00023136"/>
    </source>
</evidence>
<evidence type="ECO:0000256" key="5">
    <source>
        <dbReference type="ARBA" id="ARBA00022832"/>
    </source>
</evidence>
<dbReference type="PANTHER" id="PTHR11157:SF169">
    <property type="entry name" value="ELONGATION OF FATTY ACIDS PROTEIN"/>
    <property type="match status" value="1"/>
</dbReference>
<evidence type="ECO:0000256" key="3">
    <source>
        <dbReference type="ARBA" id="ARBA00022679"/>
    </source>
</evidence>
<dbReference type="GO" id="GO:0042761">
    <property type="term" value="P:very long-chain fatty acid biosynthetic process"/>
    <property type="evidence" value="ECO:0007669"/>
    <property type="project" value="TreeGrafter"/>
</dbReference>
<sequence>MYNSTIHGSVKIGFPSPEIFKLPSQPHKVAPHLRVPPSNVHAPQYLYFFDINRDVYHTVVDLRFVLTFILAYVSTVLFLNQYNASRQYRPWAISKSSFFKTFVLMHNVFLSLFSAWVLIGIVHGAIAHRPRVEHSFYASMVEYMCQTDAGAFQLSTDAKSFVDGGATYFGCLFYLSKYYEVVDTLIILAKGKQSSTLQTYHHAGVILCGWSAVTFESPVGLVGVLLNAAVHTLMTVGIRVSMSIKRSLTGIQIAQFLIGMVWSFTYLFMGYTIPSNAADKPTSNAPTPAFDSHASHIHSSVGDSGDTRIPCLSDSGEANPLFMTNIYLLPLIYLFVQFFIRSYRKEKK</sequence>
<feature type="transmembrane region" description="Helical" evidence="10">
    <location>
        <begin position="219"/>
        <end position="241"/>
    </location>
</feature>
<name>A0AAD6CZH8_9EURO</name>
<dbReference type="GO" id="GO:0034626">
    <property type="term" value="P:fatty acid elongation, polyunsaturated fatty acid"/>
    <property type="evidence" value="ECO:0007669"/>
    <property type="project" value="TreeGrafter"/>
</dbReference>
<dbReference type="GO" id="GO:0019367">
    <property type="term" value="P:fatty acid elongation, saturated fatty acid"/>
    <property type="evidence" value="ECO:0007669"/>
    <property type="project" value="TreeGrafter"/>
</dbReference>
<evidence type="ECO:0000256" key="2">
    <source>
        <dbReference type="ARBA" id="ARBA00022516"/>
    </source>
</evidence>
<evidence type="ECO:0000256" key="7">
    <source>
        <dbReference type="ARBA" id="ARBA00023098"/>
    </source>
</evidence>
<keyword evidence="6 10" id="KW-1133">Transmembrane helix</keyword>
<evidence type="ECO:0000256" key="4">
    <source>
        <dbReference type="ARBA" id="ARBA00022692"/>
    </source>
</evidence>
<feature type="transmembrane region" description="Helical" evidence="10">
    <location>
        <begin position="322"/>
        <end position="340"/>
    </location>
</feature>
<protein>
    <recommendedName>
        <fullName evidence="10">Elongation of fatty acids protein</fullName>
        <ecNumber evidence="10">2.3.1.-</ecNumber>
    </recommendedName>
</protein>
<dbReference type="Pfam" id="PF01151">
    <property type="entry name" value="ELO"/>
    <property type="match status" value="1"/>
</dbReference>
<comment type="caution">
    <text evidence="11">The sequence shown here is derived from an EMBL/GenBank/DDBJ whole genome shotgun (WGS) entry which is preliminary data.</text>
</comment>
<dbReference type="EC" id="2.3.1.-" evidence="10"/>
<keyword evidence="9 10" id="KW-0275">Fatty acid biosynthesis</keyword>
<evidence type="ECO:0000256" key="10">
    <source>
        <dbReference type="RuleBase" id="RU361115"/>
    </source>
</evidence>
<dbReference type="GO" id="GO:0005789">
    <property type="term" value="C:endoplasmic reticulum membrane"/>
    <property type="evidence" value="ECO:0007669"/>
    <property type="project" value="TreeGrafter"/>
</dbReference>
<dbReference type="InterPro" id="IPR002076">
    <property type="entry name" value="ELO_fam"/>
</dbReference>
<keyword evidence="4 10" id="KW-0812">Transmembrane</keyword>
<comment type="similarity">
    <text evidence="10">Belongs to the ELO family.</text>
</comment>
<reference evidence="11 12" key="1">
    <citation type="journal article" date="2023" name="IMA Fungus">
        <title>Comparative genomic study of the Penicillium genus elucidates a diverse pangenome and 15 lateral gene transfer events.</title>
        <authorList>
            <person name="Petersen C."/>
            <person name="Sorensen T."/>
            <person name="Nielsen M.R."/>
            <person name="Sondergaard T.E."/>
            <person name="Sorensen J.L."/>
            <person name="Fitzpatrick D.A."/>
            <person name="Frisvad J.C."/>
            <person name="Nielsen K.L."/>
        </authorList>
    </citation>
    <scope>NUCLEOTIDE SEQUENCE [LARGE SCALE GENOMIC DNA]</scope>
    <source>
        <strain evidence="11 12">IBT 35679</strain>
    </source>
</reference>
<dbReference type="EMBL" id="JAQIZZ010000003">
    <property type="protein sequence ID" value="KAJ5546184.1"/>
    <property type="molecule type" value="Genomic_DNA"/>
</dbReference>
<gene>
    <name evidence="11" type="ORF">N7494_003769</name>
</gene>
<dbReference type="AlphaFoldDB" id="A0AAD6CZH8"/>
<evidence type="ECO:0000256" key="6">
    <source>
        <dbReference type="ARBA" id="ARBA00022989"/>
    </source>
</evidence>
<keyword evidence="2 10" id="KW-0444">Lipid biosynthesis</keyword>
<feature type="transmembrane region" description="Helical" evidence="10">
    <location>
        <begin position="62"/>
        <end position="80"/>
    </location>
</feature>
<evidence type="ECO:0000313" key="12">
    <source>
        <dbReference type="Proteomes" id="UP001220324"/>
    </source>
</evidence>
<dbReference type="Proteomes" id="UP001220324">
    <property type="component" value="Unassembled WGS sequence"/>
</dbReference>
<dbReference type="GO" id="GO:0009922">
    <property type="term" value="F:fatty acid elongase activity"/>
    <property type="evidence" value="ECO:0007669"/>
    <property type="project" value="InterPro"/>
</dbReference>
<keyword evidence="5 10" id="KW-0276">Fatty acid metabolism</keyword>
<dbReference type="PANTHER" id="PTHR11157">
    <property type="entry name" value="FATTY ACID ACYL TRANSFERASE-RELATED"/>
    <property type="match status" value="1"/>
</dbReference>
<organism evidence="11 12">
    <name type="scientific">Penicillium frequentans</name>
    <dbReference type="NCBI Taxonomy" id="3151616"/>
    <lineage>
        <taxon>Eukaryota</taxon>
        <taxon>Fungi</taxon>
        <taxon>Dikarya</taxon>
        <taxon>Ascomycota</taxon>
        <taxon>Pezizomycotina</taxon>
        <taxon>Eurotiomycetes</taxon>
        <taxon>Eurotiomycetidae</taxon>
        <taxon>Eurotiales</taxon>
        <taxon>Aspergillaceae</taxon>
        <taxon>Penicillium</taxon>
    </lineage>
</organism>
<proteinExistence type="inferred from homology"/>
<evidence type="ECO:0000313" key="11">
    <source>
        <dbReference type="EMBL" id="KAJ5546184.1"/>
    </source>
</evidence>
<comment type="subcellular location">
    <subcellularLocation>
        <location evidence="1">Membrane</location>
        <topology evidence="1">Multi-pass membrane protein</topology>
    </subcellularLocation>
</comment>
<keyword evidence="8 10" id="KW-0472">Membrane</keyword>
<evidence type="ECO:0000256" key="9">
    <source>
        <dbReference type="ARBA" id="ARBA00023160"/>
    </source>
</evidence>
<dbReference type="GO" id="GO:0030148">
    <property type="term" value="P:sphingolipid biosynthetic process"/>
    <property type="evidence" value="ECO:0007669"/>
    <property type="project" value="TreeGrafter"/>
</dbReference>
<keyword evidence="12" id="KW-1185">Reference proteome</keyword>
<feature type="transmembrane region" description="Helical" evidence="10">
    <location>
        <begin position="253"/>
        <end position="273"/>
    </location>
</feature>
<accession>A0AAD6CZH8</accession>
<feature type="transmembrane region" description="Helical" evidence="10">
    <location>
        <begin position="101"/>
        <end position="126"/>
    </location>
</feature>